<dbReference type="Pfam" id="PF01476">
    <property type="entry name" value="LysM"/>
    <property type="match status" value="1"/>
</dbReference>
<evidence type="ECO:0000313" key="4">
    <source>
        <dbReference type="Proteomes" id="UP000054742"/>
    </source>
</evidence>
<comment type="similarity">
    <text evidence="1">Belongs to the E.coli NlpD/Haemophilus LppB family.</text>
</comment>
<dbReference type="PANTHER" id="PTHR21666:SF263">
    <property type="entry name" value="MUREIN HYDROLASE ACTIVATOR NLPD"/>
    <property type="match status" value="1"/>
</dbReference>
<dbReference type="CDD" id="cd00118">
    <property type="entry name" value="LysM"/>
    <property type="match status" value="1"/>
</dbReference>
<dbReference type="SUPFAM" id="SSF51261">
    <property type="entry name" value="Duplicated hybrid motif"/>
    <property type="match status" value="1"/>
</dbReference>
<dbReference type="Pfam" id="PF01551">
    <property type="entry name" value="Peptidase_M23"/>
    <property type="match status" value="1"/>
</dbReference>
<dbReference type="PROSITE" id="PS51782">
    <property type="entry name" value="LYSM"/>
    <property type="match status" value="1"/>
</dbReference>
<dbReference type="GO" id="GO:0004222">
    <property type="term" value="F:metalloendopeptidase activity"/>
    <property type="evidence" value="ECO:0007669"/>
    <property type="project" value="TreeGrafter"/>
</dbReference>
<reference evidence="3 4" key="1">
    <citation type="submission" date="2015-11" db="EMBL/GenBank/DDBJ databases">
        <title>Genomic analysis of 38 Legionella species identifies large and diverse effector repertoires.</title>
        <authorList>
            <person name="Burstein D."/>
            <person name="Amaro F."/>
            <person name="Zusman T."/>
            <person name="Lifshitz Z."/>
            <person name="Cohen O."/>
            <person name="Gilbert J.A."/>
            <person name="Pupko T."/>
            <person name="Shuman H.A."/>
            <person name="Segal G."/>
        </authorList>
    </citation>
    <scope>NUCLEOTIDE SEQUENCE [LARGE SCALE GENOMIC DNA]</scope>
    <source>
        <strain evidence="3 4">ATCC 43878</strain>
    </source>
</reference>
<dbReference type="InterPro" id="IPR036779">
    <property type="entry name" value="LysM_dom_sf"/>
</dbReference>
<name>A0A0W0S4A0_9GAMM</name>
<dbReference type="PATRIC" id="fig|29422.6.peg.2857"/>
<dbReference type="AlphaFoldDB" id="A0A0W0S4A0"/>
<accession>A0A0W0S4A0</accession>
<gene>
    <name evidence="3" type="ORF">Lbru_2691</name>
</gene>
<dbReference type="GO" id="GO:0009279">
    <property type="term" value="C:cell outer membrane"/>
    <property type="evidence" value="ECO:0007669"/>
    <property type="project" value="TreeGrafter"/>
</dbReference>
<dbReference type="InterPro" id="IPR016047">
    <property type="entry name" value="M23ase_b-sheet_dom"/>
</dbReference>
<dbReference type="OrthoDB" id="9795421at2"/>
<dbReference type="InterPro" id="IPR011055">
    <property type="entry name" value="Dup_hybrid_motif"/>
</dbReference>
<dbReference type="PANTHER" id="PTHR21666">
    <property type="entry name" value="PEPTIDASE-RELATED"/>
    <property type="match status" value="1"/>
</dbReference>
<dbReference type="Gene3D" id="3.10.350.10">
    <property type="entry name" value="LysM domain"/>
    <property type="match status" value="1"/>
</dbReference>
<proteinExistence type="inferred from homology"/>
<dbReference type="Proteomes" id="UP000054742">
    <property type="component" value="Unassembled WGS sequence"/>
</dbReference>
<evidence type="ECO:0000256" key="1">
    <source>
        <dbReference type="ARBA" id="ARBA00038420"/>
    </source>
</evidence>
<dbReference type="GO" id="GO:0032153">
    <property type="term" value="C:cell division site"/>
    <property type="evidence" value="ECO:0007669"/>
    <property type="project" value="TreeGrafter"/>
</dbReference>
<dbReference type="InterPro" id="IPR018392">
    <property type="entry name" value="LysM"/>
</dbReference>
<dbReference type="SMART" id="SM00257">
    <property type="entry name" value="LysM"/>
    <property type="match status" value="1"/>
</dbReference>
<sequence length="261" mass="29273">MLSYNYFKNITIYKLCVLIILFLLAGCESRTTLAPVVESKWRQPYYGSRAVHVVQRGDTLYSIAFRYDKDYRDLASFNHLPSPYALKVGQVLRIGSASVPKTNLSRHTASRRPIYLAKRTIIKRPAKVTPKTTWTPFISNQSWIWPVNGRVATGFVPQQGKKGIDIAGKKGEKIRAASNGVVAYSGSGLSGYGNLIIIKHNNQFLTAYGNNLRNLVTEGQKVKAGQIIAEMGVVDRRFWGVHFEIRRAGKPVNPLSYLRRG</sequence>
<dbReference type="EMBL" id="LNXV01000033">
    <property type="protein sequence ID" value="KTC78399.1"/>
    <property type="molecule type" value="Genomic_DNA"/>
</dbReference>
<dbReference type="Gene3D" id="2.70.70.10">
    <property type="entry name" value="Glucose Permease (Domain IIA)"/>
    <property type="match status" value="1"/>
</dbReference>
<dbReference type="STRING" id="29422.Lbru_2691"/>
<evidence type="ECO:0000259" key="2">
    <source>
        <dbReference type="PROSITE" id="PS51782"/>
    </source>
</evidence>
<dbReference type="RefSeq" id="WP_058442652.1">
    <property type="nucleotide sequence ID" value="NZ_CAAAHU010000004.1"/>
</dbReference>
<comment type="caution">
    <text evidence="3">The sequence shown here is derived from an EMBL/GenBank/DDBJ whole genome shotgun (WGS) entry which is preliminary data.</text>
</comment>
<dbReference type="CDD" id="cd12797">
    <property type="entry name" value="M23_peptidase"/>
    <property type="match status" value="1"/>
</dbReference>
<protein>
    <recommendedName>
        <fullName evidence="2">LysM domain-containing protein</fullName>
    </recommendedName>
</protein>
<feature type="domain" description="LysM" evidence="2">
    <location>
        <begin position="50"/>
        <end position="94"/>
    </location>
</feature>
<evidence type="ECO:0000313" key="3">
    <source>
        <dbReference type="EMBL" id="KTC78399.1"/>
    </source>
</evidence>
<dbReference type="InterPro" id="IPR050570">
    <property type="entry name" value="Cell_wall_metabolism_enzyme"/>
</dbReference>
<organism evidence="3 4">
    <name type="scientific">Legionella brunensis</name>
    <dbReference type="NCBI Taxonomy" id="29422"/>
    <lineage>
        <taxon>Bacteria</taxon>
        <taxon>Pseudomonadati</taxon>
        <taxon>Pseudomonadota</taxon>
        <taxon>Gammaproteobacteria</taxon>
        <taxon>Legionellales</taxon>
        <taxon>Legionellaceae</taxon>
        <taxon>Legionella</taxon>
    </lineage>
</organism>
<keyword evidence="4" id="KW-1185">Reference proteome</keyword>